<protein>
    <submittedName>
        <fullName evidence="7">Branched-chain amino acid transport system ATP-binding protein</fullName>
    </submittedName>
</protein>
<dbReference type="PANTHER" id="PTHR43820">
    <property type="entry name" value="HIGH-AFFINITY BRANCHED-CHAIN AMINO ACID TRANSPORT ATP-BINDING PROTEIN LIVF"/>
    <property type="match status" value="1"/>
</dbReference>
<dbReference type="InterPro" id="IPR027417">
    <property type="entry name" value="P-loop_NTPase"/>
</dbReference>
<keyword evidence="5" id="KW-0029">Amino-acid transport</keyword>
<dbReference type="GO" id="GO:0015658">
    <property type="term" value="F:branched-chain amino acid transmembrane transporter activity"/>
    <property type="evidence" value="ECO:0007669"/>
    <property type="project" value="TreeGrafter"/>
</dbReference>
<keyword evidence="8" id="KW-1185">Reference proteome</keyword>
<evidence type="ECO:0000313" key="8">
    <source>
        <dbReference type="Proteomes" id="UP000199170"/>
    </source>
</evidence>
<dbReference type="InterPro" id="IPR017871">
    <property type="entry name" value="ABC_transporter-like_CS"/>
</dbReference>
<dbReference type="AlphaFoldDB" id="A0A1H3E7E0"/>
<keyword evidence="4 7" id="KW-0067">ATP-binding</keyword>
<evidence type="ECO:0000256" key="1">
    <source>
        <dbReference type="ARBA" id="ARBA00005417"/>
    </source>
</evidence>
<dbReference type="SUPFAM" id="SSF52540">
    <property type="entry name" value="P-loop containing nucleoside triphosphate hydrolases"/>
    <property type="match status" value="1"/>
</dbReference>
<dbReference type="InterPro" id="IPR003593">
    <property type="entry name" value="AAA+_ATPase"/>
</dbReference>
<name>A0A1H3E7E0_9EURY</name>
<dbReference type="Gene3D" id="3.40.50.300">
    <property type="entry name" value="P-loop containing nucleotide triphosphate hydrolases"/>
    <property type="match status" value="1"/>
</dbReference>
<dbReference type="PROSITE" id="PS00211">
    <property type="entry name" value="ABC_TRANSPORTER_1"/>
    <property type="match status" value="1"/>
</dbReference>
<dbReference type="GO" id="GO:0016887">
    <property type="term" value="F:ATP hydrolysis activity"/>
    <property type="evidence" value="ECO:0007669"/>
    <property type="project" value="InterPro"/>
</dbReference>
<reference evidence="8" key="1">
    <citation type="submission" date="2016-10" db="EMBL/GenBank/DDBJ databases">
        <authorList>
            <person name="Varghese N."/>
            <person name="Submissions S."/>
        </authorList>
    </citation>
    <scope>NUCLEOTIDE SEQUENCE [LARGE SCALE GENOMIC DNA]</scope>
    <source>
        <strain evidence="8">CGMCC 1.10118</strain>
    </source>
</reference>
<dbReference type="InterPro" id="IPR003439">
    <property type="entry name" value="ABC_transporter-like_ATP-bd"/>
</dbReference>
<evidence type="ECO:0000256" key="5">
    <source>
        <dbReference type="ARBA" id="ARBA00022970"/>
    </source>
</evidence>
<accession>A0A1H3E7E0</accession>
<dbReference type="EMBL" id="FNPB01000002">
    <property type="protein sequence ID" value="SDX74653.1"/>
    <property type="molecule type" value="Genomic_DNA"/>
</dbReference>
<evidence type="ECO:0000313" key="7">
    <source>
        <dbReference type="EMBL" id="SDX74653.1"/>
    </source>
</evidence>
<keyword evidence="2" id="KW-0813">Transport</keyword>
<dbReference type="GO" id="GO:0015807">
    <property type="term" value="P:L-amino acid transport"/>
    <property type="evidence" value="ECO:0007669"/>
    <property type="project" value="TreeGrafter"/>
</dbReference>
<sequence length="247" mass="27161">MSETETILAVEEISSSYGSGLVLEDVSLTVGKGEVVGLLGRNGAGKTTTLRSITGVIKPRSGKIEFRGQDITALSDHEISNLGISYVVEERAVFPDLTVEENLRMGGIKQPSGIMTIEEIFEWMPRLDERKELKASKLSGGEQQMLAIGRALRGKTELLLLDEPTEGLAPQIVEDVIDAIERIQEQDIPILVVEQNLNTIFEVADRVFILEQGRNVYEGTVAELRDDTETQQQYLGVGTNPDVEAFD</sequence>
<evidence type="ECO:0000256" key="4">
    <source>
        <dbReference type="ARBA" id="ARBA00022840"/>
    </source>
</evidence>
<gene>
    <name evidence="7" type="ORF">SAMN04487946_10296</name>
</gene>
<dbReference type="Pfam" id="PF00005">
    <property type="entry name" value="ABC_tran"/>
    <property type="match status" value="1"/>
</dbReference>
<dbReference type="PROSITE" id="PS50893">
    <property type="entry name" value="ABC_TRANSPORTER_2"/>
    <property type="match status" value="1"/>
</dbReference>
<keyword evidence="3" id="KW-0547">Nucleotide-binding</keyword>
<dbReference type="CDD" id="cd03224">
    <property type="entry name" value="ABC_TM1139_LivF_branched"/>
    <property type="match status" value="1"/>
</dbReference>
<evidence type="ECO:0000256" key="2">
    <source>
        <dbReference type="ARBA" id="ARBA00022448"/>
    </source>
</evidence>
<dbReference type="SMART" id="SM00382">
    <property type="entry name" value="AAA"/>
    <property type="match status" value="1"/>
</dbReference>
<evidence type="ECO:0000256" key="3">
    <source>
        <dbReference type="ARBA" id="ARBA00022741"/>
    </source>
</evidence>
<feature type="domain" description="ABC transporter" evidence="6">
    <location>
        <begin position="8"/>
        <end position="237"/>
    </location>
</feature>
<proteinExistence type="inferred from homology"/>
<evidence type="ECO:0000259" key="6">
    <source>
        <dbReference type="PROSITE" id="PS50893"/>
    </source>
</evidence>
<dbReference type="STRING" id="660517.SAMN04487946_10296"/>
<dbReference type="GO" id="GO:0005524">
    <property type="term" value="F:ATP binding"/>
    <property type="evidence" value="ECO:0007669"/>
    <property type="project" value="UniProtKB-KW"/>
</dbReference>
<organism evidence="7 8">
    <name type="scientific">Halobellus clavatus</name>
    <dbReference type="NCBI Taxonomy" id="660517"/>
    <lineage>
        <taxon>Archaea</taxon>
        <taxon>Methanobacteriati</taxon>
        <taxon>Methanobacteriota</taxon>
        <taxon>Stenosarchaea group</taxon>
        <taxon>Halobacteria</taxon>
        <taxon>Halobacteriales</taxon>
        <taxon>Haloferacaceae</taxon>
        <taxon>Halobellus</taxon>
    </lineage>
</organism>
<dbReference type="RefSeq" id="WP_089765478.1">
    <property type="nucleotide sequence ID" value="NZ_FNPB01000002.1"/>
</dbReference>
<dbReference type="PANTHER" id="PTHR43820:SF2">
    <property type="entry name" value="ABC TRANSPORTER ATP-BINDING PROTEIN"/>
    <property type="match status" value="1"/>
</dbReference>
<dbReference type="OrthoDB" id="97750at2157"/>
<comment type="similarity">
    <text evidence="1">Belongs to the ABC transporter superfamily.</text>
</comment>
<dbReference type="Proteomes" id="UP000199170">
    <property type="component" value="Unassembled WGS sequence"/>
</dbReference>
<dbReference type="InterPro" id="IPR052156">
    <property type="entry name" value="BCAA_Transport_ATP-bd_LivF"/>
</dbReference>